<dbReference type="EMBL" id="JAVRRJ010000006">
    <property type="protein sequence ID" value="KAK5083725.1"/>
    <property type="molecule type" value="Genomic_DNA"/>
</dbReference>
<dbReference type="PANTHER" id="PTHR46411:SF3">
    <property type="entry name" value="AAA+ ATPASE DOMAIN-CONTAINING PROTEIN"/>
    <property type="match status" value="1"/>
</dbReference>
<feature type="compositionally biased region" description="Polar residues" evidence="1">
    <location>
        <begin position="357"/>
        <end position="394"/>
    </location>
</feature>
<accession>A0AAN7SWX1</accession>
<feature type="compositionally biased region" description="Basic and acidic residues" evidence="1">
    <location>
        <begin position="413"/>
        <end position="422"/>
    </location>
</feature>
<organism evidence="3 4">
    <name type="scientific">Lithohypha guttulata</name>
    <dbReference type="NCBI Taxonomy" id="1690604"/>
    <lineage>
        <taxon>Eukaryota</taxon>
        <taxon>Fungi</taxon>
        <taxon>Dikarya</taxon>
        <taxon>Ascomycota</taxon>
        <taxon>Pezizomycotina</taxon>
        <taxon>Eurotiomycetes</taxon>
        <taxon>Chaetothyriomycetidae</taxon>
        <taxon>Chaetothyriales</taxon>
        <taxon>Trichomeriaceae</taxon>
        <taxon>Lithohypha</taxon>
    </lineage>
</organism>
<dbReference type="AlphaFoldDB" id="A0AAN7SWX1"/>
<feature type="compositionally biased region" description="Acidic residues" evidence="1">
    <location>
        <begin position="423"/>
        <end position="436"/>
    </location>
</feature>
<dbReference type="Proteomes" id="UP001309876">
    <property type="component" value="Unassembled WGS sequence"/>
</dbReference>
<name>A0AAN7SWX1_9EURO</name>
<dbReference type="Gene3D" id="3.40.50.300">
    <property type="entry name" value="P-loop containing nucleotide triphosphate hydrolases"/>
    <property type="match status" value="1"/>
</dbReference>
<feature type="domain" description="AAA+ ATPase lid" evidence="2">
    <location>
        <begin position="158"/>
        <end position="266"/>
    </location>
</feature>
<feature type="compositionally biased region" description="Polar residues" evidence="1">
    <location>
        <begin position="312"/>
        <end position="333"/>
    </location>
</feature>
<dbReference type="InterPro" id="IPR056599">
    <property type="entry name" value="AAA_lid_fung"/>
</dbReference>
<comment type="caution">
    <text evidence="3">The sequence shown here is derived from an EMBL/GenBank/DDBJ whole genome shotgun (WGS) entry which is preliminary data.</text>
</comment>
<evidence type="ECO:0000256" key="1">
    <source>
        <dbReference type="SAM" id="MobiDB-lite"/>
    </source>
</evidence>
<keyword evidence="4" id="KW-1185">Reference proteome</keyword>
<sequence>MAPPKYDDEMYEQHPVKYWSDTKRKKLAYTDHNHIHDDYPVDKERAIIYRNNELIFSPIPSGWASNAEMMPEKDIGLLADRVFAFVLQTRTFDLQYDVVQGKGKGLIVLLHGAPGIGKTSTAESVAAACVLFLTTNRVGVLDEAIKSRLTYTAYYPPLDEKQTQNIWKVNLRLLKERNKELDVDEKAILRFAKRHFRANVETSSTWNGRQIQNAFKVATALADWDDQSINDQQRDGGAKRRSKLLPSHFEIIAHGTHAFDRYLRAAVGYNDAQRAYNEQVRDDEHQFEAHLSLDTHDHSHSLPAEDYRRSAPSLSPMQTYGRPSSNMIPQQSLDPGHGQYALHADVHNTVSRRRSSIHWQAQASHSPQPTNTQARQRRLSSNTHSVPNLQTSSPHVGPYSMSPARRGGLSESYSRDADRDGALDLDSDVDSLESDIDMPKDKHRNVSTQENLKYAQREQDEEWD</sequence>
<dbReference type="SUPFAM" id="SSF52540">
    <property type="entry name" value="P-loop containing nucleoside triphosphate hydrolases"/>
    <property type="match status" value="1"/>
</dbReference>
<proteinExistence type="predicted"/>
<dbReference type="PANTHER" id="PTHR46411">
    <property type="entry name" value="FAMILY ATPASE, PUTATIVE-RELATED"/>
    <property type="match status" value="1"/>
</dbReference>
<feature type="region of interest" description="Disordered" evidence="1">
    <location>
        <begin position="295"/>
        <end position="339"/>
    </location>
</feature>
<feature type="region of interest" description="Disordered" evidence="1">
    <location>
        <begin position="351"/>
        <end position="464"/>
    </location>
</feature>
<feature type="compositionally biased region" description="Basic and acidic residues" evidence="1">
    <location>
        <begin position="295"/>
        <end position="309"/>
    </location>
</feature>
<reference evidence="3 4" key="1">
    <citation type="submission" date="2023-08" db="EMBL/GenBank/DDBJ databases">
        <title>Black Yeasts Isolated from many extreme environments.</title>
        <authorList>
            <person name="Coleine C."/>
            <person name="Stajich J.E."/>
            <person name="Selbmann L."/>
        </authorList>
    </citation>
    <scope>NUCLEOTIDE SEQUENCE [LARGE SCALE GENOMIC DNA]</scope>
    <source>
        <strain evidence="3 4">CCFEE 5910</strain>
    </source>
</reference>
<dbReference type="Pfam" id="PF23232">
    <property type="entry name" value="AAA_lid_13"/>
    <property type="match status" value="1"/>
</dbReference>
<evidence type="ECO:0000259" key="2">
    <source>
        <dbReference type="Pfam" id="PF23232"/>
    </source>
</evidence>
<evidence type="ECO:0000313" key="4">
    <source>
        <dbReference type="Proteomes" id="UP001309876"/>
    </source>
</evidence>
<evidence type="ECO:0000313" key="3">
    <source>
        <dbReference type="EMBL" id="KAK5083725.1"/>
    </source>
</evidence>
<dbReference type="InterPro" id="IPR027417">
    <property type="entry name" value="P-loop_NTPase"/>
</dbReference>
<gene>
    <name evidence="3" type="ORF">LTR05_006230</name>
</gene>
<protein>
    <recommendedName>
        <fullName evidence="2">AAA+ ATPase lid domain-containing protein</fullName>
    </recommendedName>
</protein>